<dbReference type="AlphaFoldDB" id="A0AAD6WJQ4"/>
<protein>
    <submittedName>
        <fullName evidence="1">Uncharacterized protein</fullName>
    </submittedName>
</protein>
<evidence type="ECO:0000313" key="1">
    <source>
        <dbReference type="EMBL" id="KAJ7015095.1"/>
    </source>
</evidence>
<sequence length="107" mass="12076">MPDALLIEKLDKNFARPMQKGVESDDCCVHCGAVGESREHSQSGLFGLGETNSWSASRFTPCASNKYMFKAHSPFGGARVLNFMIKILFGYYFEIKKYKDNENIKII</sequence>
<dbReference type="Proteomes" id="UP001164929">
    <property type="component" value="Chromosome 1"/>
</dbReference>
<keyword evidence="2" id="KW-1185">Reference proteome</keyword>
<evidence type="ECO:0000313" key="2">
    <source>
        <dbReference type="Proteomes" id="UP001164929"/>
    </source>
</evidence>
<reference evidence="1 2" key="1">
    <citation type="journal article" date="2023" name="Mol. Ecol. Resour.">
        <title>Chromosome-level genome assembly of a triploid poplar Populus alba 'Berolinensis'.</title>
        <authorList>
            <person name="Chen S."/>
            <person name="Yu Y."/>
            <person name="Wang X."/>
            <person name="Wang S."/>
            <person name="Zhang T."/>
            <person name="Zhou Y."/>
            <person name="He R."/>
            <person name="Meng N."/>
            <person name="Wang Y."/>
            <person name="Liu W."/>
            <person name="Liu Z."/>
            <person name="Liu J."/>
            <person name="Guo Q."/>
            <person name="Huang H."/>
            <person name="Sederoff R.R."/>
            <person name="Wang G."/>
            <person name="Qu G."/>
            <person name="Chen S."/>
        </authorList>
    </citation>
    <scope>NUCLEOTIDE SEQUENCE [LARGE SCALE GENOMIC DNA]</scope>
    <source>
        <strain evidence="1">SC-2020</strain>
    </source>
</reference>
<dbReference type="EMBL" id="JAQIZT010000001">
    <property type="protein sequence ID" value="KAJ7015095.1"/>
    <property type="molecule type" value="Genomic_DNA"/>
</dbReference>
<accession>A0AAD6WJQ4</accession>
<gene>
    <name evidence="1" type="ORF">NC653_004406</name>
</gene>
<comment type="caution">
    <text evidence="1">The sequence shown here is derived from an EMBL/GenBank/DDBJ whole genome shotgun (WGS) entry which is preliminary data.</text>
</comment>
<proteinExistence type="predicted"/>
<name>A0AAD6WJQ4_9ROSI</name>
<organism evidence="1 2">
    <name type="scientific">Populus alba x Populus x berolinensis</name>
    <dbReference type="NCBI Taxonomy" id="444605"/>
    <lineage>
        <taxon>Eukaryota</taxon>
        <taxon>Viridiplantae</taxon>
        <taxon>Streptophyta</taxon>
        <taxon>Embryophyta</taxon>
        <taxon>Tracheophyta</taxon>
        <taxon>Spermatophyta</taxon>
        <taxon>Magnoliopsida</taxon>
        <taxon>eudicotyledons</taxon>
        <taxon>Gunneridae</taxon>
        <taxon>Pentapetalae</taxon>
        <taxon>rosids</taxon>
        <taxon>fabids</taxon>
        <taxon>Malpighiales</taxon>
        <taxon>Salicaceae</taxon>
        <taxon>Saliceae</taxon>
        <taxon>Populus</taxon>
    </lineage>
</organism>